<keyword evidence="4 6" id="KW-0274">FAD</keyword>
<evidence type="ECO:0000256" key="1">
    <source>
        <dbReference type="ARBA" id="ARBA00001974"/>
    </source>
</evidence>
<evidence type="ECO:0000313" key="10">
    <source>
        <dbReference type="EMBL" id="MBB6477077.1"/>
    </source>
</evidence>
<dbReference type="Pfam" id="PF00441">
    <property type="entry name" value="Acyl-CoA_dh_1"/>
    <property type="match status" value="1"/>
</dbReference>
<feature type="domain" description="Acyl-CoA oxidase/dehydrogenase middle" evidence="8">
    <location>
        <begin position="120"/>
        <end position="215"/>
    </location>
</feature>
<dbReference type="Gene3D" id="2.40.110.10">
    <property type="entry name" value="Butyryl-CoA Dehydrogenase, subunit A, domain 2"/>
    <property type="match status" value="1"/>
</dbReference>
<dbReference type="Pfam" id="PF02771">
    <property type="entry name" value="Acyl-CoA_dh_N"/>
    <property type="match status" value="1"/>
</dbReference>
<comment type="similarity">
    <text evidence="2 6">Belongs to the acyl-CoA dehydrogenase family.</text>
</comment>
<evidence type="ECO:0000256" key="3">
    <source>
        <dbReference type="ARBA" id="ARBA00022630"/>
    </source>
</evidence>
<evidence type="ECO:0000256" key="2">
    <source>
        <dbReference type="ARBA" id="ARBA00009347"/>
    </source>
</evidence>
<dbReference type="InterPro" id="IPR046373">
    <property type="entry name" value="Acyl-CoA_Oxase/DH_mid-dom_sf"/>
</dbReference>
<proteinExistence type="inferred from homology"/>
<comment type="cofactor">
    <cofactor evidence="1 6">
        <name>FAD</name>
        <dbReference type="ChEBI" id="CHEBI:57692"/>
    </cofactor>
</comment>
<accession>A0A841R1S6</accession>
<feature type="domain" description="Acyl-CoA dehydrogenase/oxidase N-terminal" evidence="9">
    <location>
        <begin position="6"/>
        <end position="110"/>
    </location>
</feature>
<evidence type="ECO:0000313" key="11">
    <source>
        <dbReference type="Proteomes" id="UP000591941"/>
    </source>
</evidence>
<dbReference type="GO" id="GO:0050660">
    <property type="term" value="F:flavin adenine dinucleotide binding"/>
    <property type="evidence" value="ECO:0007669"/>
    <property type="project" value="InterPro"/>
</dbReference>
<evidence type="ECO:0000259" key="7">
    <source>
        <dbReference type="Pfam" id="PF00441"/>
    </source>
</evidence>
<keyword evidence="3 6" id="KW-0285">Flavoprotein</keyword>
<feature type="domain" description="Acyl-CoA dehydrogenase/oxidase C-terminal" evidence="7">
    <location>
        <begin position="227"/>
        <end position="375"/>
    </location>
</feature>
<dbReference type="GeneID" id="93485383"/>
<dbReference type="PROSITE" id="PS00072">
    <property type="entry name" value="ACYL_COA_DH_1"/>
    <property type="match status" value="1"/>
</dbReference>
<dbReference type="InterPro" id="IPR009075">
    <property type="entry name" value="AcylCo_DH/oxidase_C"/>
</dbReference>
<dbReference type="Pfam" id="PF02770">
    <property type="entry name" value="Acyl-CoA_dh_M"/>
    <property type="match status" value="1"/>
</dbReference>
<evidence type="ECO:0000259" key="8">
    <source>
        <dbReference type="Pfam" id="PF02770"/>
    </source>
</evidence>
<protein>
    <submittedName>
        <fullName evidence="10">Butyryl-CoA dehydrogenase</fullName>
        <ecNumber evidence="10">1.3.8.1</ecNumber>
    </submittedName>
</protein>
<dbReference type="InterPro" id="IPR036250">
    <property type="entry name" value="AcylCo_DH-like_C"/>
</dbReference>
<evidence type="ECO:0000259" key="9">
    <source>
        <dbReference type="Pfam" id="PF02771"/>
    </source>
</evidence>
<dbReference type="GO" id="GO:0016937">
    <property type="term" value="F:short-chain fatty acyl-CoA dehydrogenase activity"/>
    <property type="evidence" value="ECO:0007669"/>
    <property type="project" value="UniProtKB-EC"/>
</dbReference>
<evidence type="ECO:0000256" key="6">
    <source>
        <dbReference type="RuleBase" id="RU362125"/>
    </source>
</evidence>
<evidence type="ECO:0000256" key="4">
    <source>
        <dbReference type="ARBA" id="ARBA00022827"/>
    </source>
</evidence>
<dbReference type="PANTHER" id="PTHR43884">
    <property type="entry name" value="ACYL-COA DEHYDROGENASE"/>
    <property type="match status" value="1"/>
</dbReference>
<dbReference type="EMBL" id="JACHHI010000001">
    <property type="protein sequence ID" value="MBB6477077.1"/>
    <property type="molecule type" value="Genomic_DNA"/>
</dbReference>
<dbReference type="PIRSF" id="PIRSF016578">
    <property type="entry name" value="HsaA"/>
    <property type="match status" value="1"/>
</dbReference>
<dbReference type="InterPro" id="IPR037069">
    <property type="entry name" value="AcylCoA_DH/ox_N_sf"/>
</dbReference>
<reference evidence="10 11" key="1">
    <citation type="submission" date="2020-08" db="EMBL/GenBank/DDBJ databases">
        <title>Genomic Encyclopedia of Type Strains, Phase IV (KMG-IV): sequencing the most valuable type-strain genomes for metagenomic binning, comparative biology and taxonomic classification.</title>
        <authorList>
            <person name="Goeker M."/>
        </authorList>
    </citation>
    <scope>NUCLEOTIDE SEQUENCE [LARGE SCALE GENOMIC DNA]</scope>
    <source>
        <strain evidence="10 11">DSM 21255</strain>
    </source>
</reference>
<dbReference type="PANTHER" id="PTHR43884:SF12">
    <property type="entry name" value="ISOVALERYL-COA DEHYDROGENASE, MITOCHONDRIAL-RELATED"/>
    <property type="match status" value="1"/>
</dbReference>
<dbReference type="InterPro" id="IPR006091">
    <property type="entry name" value="Acyl-CoA_Oxase/DH_mid-dom"/>
</dbReference>
<dbReference type="Proteomes" id="UP000591941">
    <property type="component" value="Unassembled WGS sequence"/>
</dbReference>
<dbReference type="FunFam" id="2.40.110.10:FF:000009">
    <property type="entry name" value="Acyl-CoA dehydrogenase"/>
    <property type="match status" value="1"/>
</dbReference>
<dbReference type="PROSITE" id="PS00073">
    <property type="entry name" value="ACYL_COA_DH_2"/>
    <property type="match status" value="1"/>
</dbReference>
<dbReference type="EC" id="1.3.8.1" evidence="10"/>
<name>A0A841R1S6_9FIRM</name>
<dbReference type="SUPFAM" id="SSF47203">
    <property type="entry name" value="Acyl-CoA dehydrogenase C-terminal domain-like"/>
    <property type="match status" value="1"/>
</dbReference>
<organism evidence="10 11">
    <name type="scientific">Negativicoccus succinicivorans</name>
    <dbReference type="NCBI Taxonomy" id="620903"/>
    <lineage>
        <taxon>Bacteria</taxon>
        <taxon>Bacillati</taxon>
        <taxon>Bacillota</taxon>
        <taxon>Negativicutes</taxon>
        <taxon>Veillonellales</taxon>
        <taxon>Veillonellaceae</taxon>
        <taxon>Negativicoccus</taxon>
    </lineage>
</organism>
<evidence type="ECO:0000256" key="5">
    <source>
        <dbReference type="ARBA" id="ARBA00023002"/>
    </source>
</evidence>
<keyword evidence="11" id="KW-1185">Reference proteome</keyword>
<dbReference type="FunFam" id="1.20.140.10:FF:000004">
    <property type="entry name" value="Acyl-CoA dehydrogenase FadE25"/>
    <property type="match status" value="1"/>
</dbReference>
<comment type="caution">
    <text evidence="10">The sequence shown here is derived from an EMBL/GenBank/DDBJ whole genome shotgun (WGS) entry which is preliminary data.</text>
</comment>
<dbReference type="SUPFAM" id="SSF56645">
    <property type="entry name" value="Acyl-CoA dehydrogenase NM domain-like"/>
    <property type="match status" value="1"/>
</dbReference>
<dbReference type="OrthoDB" id="9802447at2"/>
<dbReference type="AlphaFoldDB" id="A0A841R1S6"/>
<sequence>MDFTITAEQQELLDLVQEIVTKEIAPRALEMDKDGVVPDELWKILKQTGLTSLGVPKEYGGLGLDAMTLALIFEKIAQGCAGIATACAANMLAMLPVAFGGTPEQMQAFCDVILGGGMTAFALTEPNAGSDASAIATRAKKTEGGYILNGTKHFITNGPIADVVVVFANANPARGVRGLTAFIVPTDTDGFSVGKVEDKMGIRASATSELVLTDCFVPESARLGREGSGFKWAMRTLDASRPFVGAISVGIAEAALQAAGKYAHTRVQFGNKLIALQMVQQMLADMAMATEASRLLVWKAAASQMDGARNAGVIASMAKCFASDTAMKVSTDAVQIMGGAGYSKEAPLEKYMRDAKVMQIFEGSNQVQRGIIAGGLKFT</sequence>
<dbReference type="InterPro" id="IPR013786">
    <property type="entry name" value="AcylCoA_DH/ox_N"/>
</dbReference>
<dbReference type="InterPro" id="IPR009100">
    <property type="entry name" value="AcylCoA_DH/oxidase_NM_dom_sf"/>
</dbReference>
<dbReference type="RefSeq" id="WP_159822057.1">
    <property type="nucleotide sequence ID" value="NZ_CABWNB010000001.1"/>
</dbReference>
<dbReference type="Gene3D" id="1.20.140.10">
    <property type="entry name" value="Butyryl-CoA Dehydrogenase, subunit A, domain 3"/>
    <property type="match status" value="1"/>
</dbReference>
<gene>
    <name evidence="10" type="ORF">HNR45_000099</name>
</gene>
<keyword evidence="5 6" id="KW-0560">Oxidoreductase</keyword>
<dbReference type="Gene3D" id="1.10.540.10">
    <property type="entry name" value="Acyl-CoA dehydrogenase/oxidase, N-terminal domain"/>
    <property type="match status" value="1"/>
</dbReference>
<dbReference type="InterPro" id="IPR006089">
    <property type="entry name" value="Acyl-CoA_DH_CS"/>
</dbReference>